<dbReference type="RefSeq" id="WP_074652622.1">
    <property type="nucleotide sequence ID" value="NZ_FNSD01000001.1"/>
</dbReference>
<evidence type="ECO:0000256" key="4">
    <source>
        <dbReference type="ARBA" id="ARBA00022840"/>
    </source>
</evidence>
<organism evidence="10 11">
    <name type="scientific">Terriglobus roseus</name>
    <dbReference type="NCBI Taxonomy" id="392734"/>
    <lineage>
        <taxon>Bacteria</taxon>
        <taxon>Pseudomonadati</taxon>
        <taxon>Acidobacteriota</taxon>
        <taxon>Terriglobia</taxon>
        <taxon>Terriglobales</taxon>
        <taxon>Acidobacteriaceae</taxon>
        <taxon>Terriglobus</taxon>
    </lineage>
</organism>
<keyword evidence="7" id="KW-0472">Membrane</keyword>
<dbReference type="EMBL" id="FNSD01000001">
    <property type="protein sequence ID" value="SEB53611.1"/>
    <property type="molecule type" value="Genomic_DNA"/>
</dbReference>
<proteinExistence type="predicted"/>
<dbReference type="Proteomes" id="UP000182409">
    <property type="component" value="Unassembled WGS sequence"/>
</dbReference>
<keyword evidence="1" id="KW-0813">Transport</keyword>
<evidence type="ECO:0000256" key="8">
    <source>
        <dbReference type="SAM" id="MobiDB-lite"/>
    </source>
</evidence>
<sequence length="220" mass="23349">MGIAVALRNVSKVYQNGDTRFQALSDVNLAVERGIIQGVIGSSGAGKSTLLRCVSLLENPDEGQVLVDGIDLATLEGETLRTARRKIGIIFQQFHLLRSRTVYGNVALPLELAGRDATEVAARVQDLLRWFGLEEKAGSYPAQLSGGQRQRVAVARALATNPSVLLSDEPTSAGAAANPKGASSCTLGRAAGEGGCERFVPDLKSTRSMRNAPLSSRRTM</sequence>
<dbReference type="GO" id="GO:0005524">
    <property type="term" value="F:ATP binding"/>
    <property type="evidence" value="ECO:0007669"/>
    <property type="project" value="UniProtKB-KW"/>
</dbReference>
<keyword evidence="6" id="KW-0029">Amino-acid transport</keyword>
<keyword evidence="4 10" id="KW-0067">ATP-binding</keyword>
<dbReference type="GO" id="GO:0006865">
    <property type="term" value="P:amino acid transport"/>
    <property type="evidence" value="ECO:0007669"/>
    <property type="project" value="UniProtKB-KW"/>
</dbReference>
<dbReference type="Gene3D" id="3.40.50.300">
    <property type="entry name" value="P-loop containing nucleotide triphosphate hydrolases"/>
    <property type="match status" value="1"/>
</dbReference>
<feature type="region of interest" description="Disordered" evidence="8">
    <location>
        <begin position="168"/>
        <end position="192"/>
    </location>
</feature>
<protein>
    <submittedName>
        <fullName evidence="10">D-methionine transport system ATP-binding protein</fullName>
    </submittedName>
</protein>
<dbReference type="SMART" id="SM00382">
    <property type="entry name" value="AAA"/>
    <property type="match status" value="1"/>
</dbReference>
<keyword evidence="5" id="KW-1278">Translocase</keyword>
<evidence type="ECO:0000256" key="6">
    <source>
        <dbReference type="ARBA" id="ARBA00022970"/>
    </source>
</evidence>
<keyword evidence="3" id="KW-0547">Nucleotide-binding</keyword>
<evidence type="ECO:0000313" key="11">
    <source>
        <dbReference type="Proteomes" id="UP000182409"/>
    </source>
</evidence>
<dbReference type="InterPro" id="IPR003439">
    <property type="entry name" value="ABC_transporter-like_ATP-bd"/>
</dbReference>
<gene>
    <name evidence="10" type="ORF">SAMN05443244_1010</name>
</gene>
<dbReference type="InterPro" id="IPR027417">
    <property type="entry name" value="P-loop_NTPase"/>
</dbReference>
<dbReference type="PROSITE" id="PS50893">
    <property type="entry name" value="ABC_TRANSPORTER_2"/>
    <property type="match status" value="1"/>
</dbReference>
<evidence type="ECO:0000256" key="7">
    <source>
        <dbReference type="ARBA" id="ARBA00023136"/>
    </source>
</evidence>
<dbReference type="InterPro" id="IPR017871">
    <property type="entry name" value="ABC_transporter-like_CS"/>
</dbReference>
<accession>A0A1H4K4Y7</accession>
<evidence type="ECO:0000259" key="9">
    <source>
        <dbReference type="PROSITE" id="PS50893"/>
    </source>
</evidence>
<dbReference type="AlphaFoldDB" id="A0A1H4K4Y7"/>
<dbReference type="PANTHER" id="PTHR43166:SF30">
    <property type="entry name" value="METHIONINE IMPORT ATP-BINDING PROTEIN METN"/>
    <property type="match status" value="1"/>
</dbReference>
<evidence type="ECO:0000313" key="10">
    <source>
        <dbReference type="EMBL" id="SEB53611.1"/>
    </source>
</evidence>
<dbReference type="InterPro" id="IPR050086">
    <property type="entry name" value="MetN_ABC_transporter-like"/>
</dbReference>
<dbReference type="GO" id="GO:0016887">
    <property type="term" value="F:ATP hydrolysis activity"/>
    <property type="evidence" value="ECO:0007669"/>
    <property type="project" value="InterPro"/>
</dbReference>
<dbReference type="SUPFAM" id="SSF52540">
    <property type="entry name" value="P-loop containing nucleoside triphosphate hydrolases"/>
    <property type="match status" value="1"/>
</dbReference>
<evidence type="ECO:0000256" key="5">
    <source>
        <dbReference type="ARBA" id="ARBA00022967"/>
    </source>
</evidence>
<name>A0A1H4K4Y7_9BACT</name>
<reference evidence="10 11" key="1">
    <citation type="submission" date="2016-10" db="EMBL/GenBank/DDBJ databases">
        <authorList>
            <person name="de Groot N.N."/>
        </authorList>
    </citation>
    <scope>NUCLEOTIDE SEQUENCE [LARGE SCALE GENOMIC DNA]</scope>
    <source>
        <strain evidence="10 11">AB35.6</strain>
    </source>
</reference>
<dbReference type="Pfam" id="PF00005">
    <property type="entry name" value="ABC_tran"/>
    <property type="match status" value="1"/>
</dbReference>
<dbReference type="PANTHER" id="PTHR43166">
    <property type="entry name" value="AMINO ACID IMPORT ATP-BINDING PROTEIN"/>
    <property type="match status" value="1"/>
</dbReference>
<evidence type="ECO:0000256" key="3">
    <source>
        <dbReference type="ARBA" id="ARBA00022741"/>
    </source>
</evidence>
<dbReference type="InterPro" id="IPR003593">
    <property type="entry name" value="AAA+_ATPase"/>
</dbReference>
<dbReference type="OrthoDB" id="9802264at2"/>
<evidence type="ECO:0000256" key="1">
    <source>
        <dbReference type="ARBA" id="ARBA00022448"/>
    </source>
</evidence>
<keyword evidence="2" id="KW-1003">Cell membrane</keyword>
<feature type="domain" description="ABC transporter" evidence="9">
    <location>
        <begin position="5"/>
        <end position="212"/>
    </location>
</feature>
<evidence type="ECO:0000256" key="2">
    <source>
        <dbReference type="ARBA" id="ARBA00022475"/>
    </source>
</evidence>
<dbReference type="PROSITE" id="PS00211">
    <property type="entry name" value="ABC_TRANSPORTER_1"/>
    <property type="match status" value="1"/>
</dbReference>